<evidence type="ECO:0000256" key="4">
    <source>
        <dbReference type="SAM" id="MobiDB-lite"/>
    </source>
</evidence>
<evidence type="ECO:0000313" key="9">
    <source>
        <dbReference type="Proteomes" id="UP001154282"/>
    </source>
</evidence>
<dbReference type="Pfam" id="PF04112">
    <property type="entry name" value="Mak10"/>
    <property type="match status" value="1"/>
</dbReference>
<evidence type="ECO:0000256" key="2">
    <source>
        <dbReference type="ARBA" id="ARBA00006289"/>
    </source>
</evidence>
<gene>
    <name evidence="8" type="ORF">LITE_LOCUS42602</name>
</gene>
<evidence type="ECO:0000256" key="5">
    <source>
        <dbReference type="SAM" id="Phobius"/>
    </source>
</evidence>
<dbReference type="Proteomes" id="UP001154282">
    <property type="component" value="Unassembled WGS sequence"/>
</dbReference>
<evidence type="ECO:0000313" key="8">
    <source>
        <dbReference type="EMBL" id="CAI0542754.1"/>
    </source>
</evidence>
<organism evidence="8 9">
    <name type="scientific">Linum tenue</name>
    <dbReference type="NCBI Taxonomy" id="586396"/>
    <lineage>
        <taxon>Eukaryota</taxon>
        <taxon>Viridiplantae</taxon>
        <taxon>Streptophyta</taxon>
        <taxon>Embryophyta</taxon>
        <taxon>Tracheophyta</taxon>
        <taxon>Spermatophyta</taxon>
        <taxon>Magnoliopsida</taxon>
        <taxon>eudicotyledons</taxon>
        <taxon>Gunneridae</taxon>
        <taxon>Pentapetalae</taxon>
        <taxon>rosids</taxon>
        <taxon>fabids</taxon>
        <taxon>Malpighiales</taxon>
        <taxon>Linaceae</taxon>
        <taxon>Linum</taxon>
    </lineage>
</organism>
<dbReference type="AlphaFoldDB" id="A0AAV0QEM7"/>
<feature type="domain" description="NAA35-like N-terminal" evidence="6">
    <location>
        <begin position="52"/>
        <end position="191"/>
    </location>
</feature>
<name>A0AAV0QEM7_9ROSI</name>
<dbReference type="GO" id="GO:0031417">
    <property type="term" value="C:NatC complex"/>
    <property type="evidence" value="ECO:0007669"/>
    <property type="project" value="InterPro"/>
</dbReference>
<comment type="subcellular location">
    <subcellularLocation>
        <location evidence="1">Cytoplasm</location>
    </subcellularLocation>
</comment>
<dbReference type="EMBL" id="CAMGYJ010000009">
    <property type="protein sequence ID" value="CAI0542754.1"/>
    <property type="molecule type" value="Genomic_DNA"/>
</dbReference>
<comment type="caution">
    <text evidence="8">The sequence shown here is derived from an EMBL/GenBank/DDBJ whole genome shotgun (WGS) entry which is preliminary data.</text>
</comment>
<dbReference type="PANTHER" id="PTHR21373:SF0">
    <property type="entry name" value="N-ALPHA-ACETYLTRANSFERASE 35, NATC AUXILIARY SUBUNIT"/>
    <property type="match status" value="1"/>
</dbReference>
<sequence length="805" mass="91239">MDWNSTPAEQAEPSMGRRSPLPLSSTIPASPNTVWVDATPLLQAACTDLLDGELIHGENFNLFAAMSALEIMDPKMDSGMICKYYSVDEAIEDGVGPVPISFDRTTDVQCTLDIMDHLLACEATWHKGHSLAQTVFSCIYLLRPERTVPSPILHSYCKIIRATCKAIVSVVSDARTHEEEDLFTMAYGLPLDGDGDEKSLSLLNAVEENLCRQLRACKAQSSRRKQDMEPLQSDIDMEEGYCKALLCRLRFRKVLSSVYPVQSGQIICSALAYCFFYYSHLGYFLLQYGSLLLFLIPFAFCFQHFFHVLACMRRPQGKGLELARKHIASSMSELECIRKSADFLISIASGGCSIGIEDRTTASGRQPIGFDASLNSRVSAPAPPRSIKMLSWNKAIEYFEKLLRDLDFICSYSLDPSLEVLLRFVTQFQSSRPDLVARSHLQVPYSLPSTKTLLLVQEGRLYGRDPMFAVITRAAGLPETTKNHDIQRYESVMQLGQLVINMLKIVCTNTAWQRRKLGKSLQDWRVIYVQLELAFTNKFGEVLATSNDENGVARVVKQILIWLEEQAYWIAFRFLMLGFELELYSPSEFFMVYWYLYAVLVKLAEKTDSRMEITEITAKRKGKKRKDSSKDVGRETRIPPAVRFLQCQIHLVEGLTLVIILWISSYVCLLQAALRNEMAALHSLTPFNSEQEIFLQHFELLQKACIPEQITYHSFKESTSYARFSNIATPNCFQQAQKLAKELRSSFSNDHDRLAELRRLEQVAEHNSVAMNVICQLGAVEPNSLKVSFEFIHHPCYATAVVRRA</sequence>
<protein>
    <recommendedName>
        <fullName evidence="10">N-alpha-acetyltransferase 35, NatC auxiliary subunit</fullName>
    </recommendedName>
</protein>
<dbReference type="InterPro" id="IPR007244">
    <property type="entry name" value="Naa35_N"/>
</dbReference>
<proteinExistence type="inferred from homology"/>
<dbReference type="Pfam" id="PF25789">
    <property type="entry name" value="TPR_NAA35"/>
    <property type="match status" value="1"/>
</dbReference>
<accession>A0AAV0QEM7</accession>
<dbReference type="InterPro" id="IPR057983">
    <property type="entry name" value="NAA35-like_N"/>
</dbReference>
<dbReference type="InterPro" id="IPR057982">
    <property type="entry name" value="TPR_NAA35"/>
</dbReference>
<feature type="region of interest" description="Disordered" evidence="4">
    <location>
        <begin position="1"/>
        <end position="23"/>
    </location>
</feature>
<keyword evidence="3" id="KW-0963">Cytoplasm</keyword>
<dbReference type="PANTHER" id="PTHR21373">
    <property type="entry name" value="GLUCOSE REPRESSIBLE PROTEIN MAK10"/>
    <property type="match status" value="1"/>
</dbReference>
<evidence type="ECO:0008006" key="10">
    <source>
        <dbReference type="Google" id="ProtNLM"/>
    </source>
</evidence>
<evidence type="ECO:0000256" key="3">
    <source>
        <dbReference type="ARBA" id="ARBA00022490"/>
    </source>
</evidence>
<feature type="transmembrane region" description="Helical" evidence="5">
    <location>
        <begin position="284"/>
        <end position="306"/>
    </location>
</feature>
<feature type="domain" description="NAA35-like TPR repeats" evidence="7">
    <location>
        <begin position="409"/>
        <end position="800"/>
    </location>
</feature>
<feature type="transmembrane region" description="Helical" evidence="5">
    <location>
        <begin position="258"/>
        <end position="278"/>
    </location>
</feature>
<keyword evidence="9" id="KW-1185">Reference proteome</keyword>
<evidence type="ECO:0000259" key="7">
    <source>
        <dbReference type="Pfam" id="PF25789"/>
    </source>
</evidence>
<comment type="similarity">
    <text evidence="2">Belongs to the MAK10 family.</text>
</comment>
<evidence type="ECO:0000259" key="6">
    <source>
        <dbReference type="Pfam" id="PF04112"/>
    </source>
</evidence>
<evidence type="ECO:0000256" key="1">
    <source>
        <dbReference type="ARBA" id="ARBA00004496"/>
    </source>
</evidence>
<keyword evidence="5" id="KW-1133">Transmembrane helix</keyword>
<keyword evidence="5" id="KW-0472">Membrane</keyword>
<keyword evidence="5" id="KW-0812">Transmembrane</keyword>
<reference evidence="8" key="1">
    <citation type="submission" date="2022-08" db="EMBL/GenBank/DDBJ databases">
        <authorList>
            <person name="Gutierrez-Valencia J."/>
        </authorList>
    </citation>
    <scope>NUCLEOTIDE SEQUENCE</scope>
</reference>